<dbReference type="Proteomes" id="UP000801864">
    <property type="component" value="Unassembled WGS sequence"/>
</dbReference>
<reference evidence="2 3" key="1">
    <citation type="submission" date="2018-06" db="EMBL/GenBank/DDBJ databases">
        <title>Genome analysis of cellulolytic fungus Trichoderma lentiforme CFAM-422.</title>
        <authorList>
            <person name="Steindorff A.S."/>
            <person name="Formighieri E.F."/>
            <person name="Midorikawa G.E.O."/>
            <person name="Tamietti M.S."/>
            <person name="Ramos E.Z."/>
            <person name="Silva A.S."/>
            <person name="Bon E.P.S."/>
            <person name="Mendes T.D."/>
            <person name="Damaso M.C.T."/>
            <person name="Favaro L.C.L."/>
        </authorList>
    </citation>
    <scope>NUCLEOTIDE SEQUENCE [LARGE SCALE GENOMIC DNA]</scope>
    <source>
        <strain evidence="2 3">CFAM-422</strain>
    </source>
</reference>
<sequence length="75" mass="8612">MLSTYPRIFGRQFMTWVNIFNSYGDEVDPCISYTNEELPRPEPSEVPSQEPKSKKQARNDRKKALSNRGTSDGTN</sequence>
<evidence type="ECO:0000313" key="2">
    <source>
        <dbReference type="EMBL" id="KAF3060315.1"/>
    </source>
</evidence>
<accession>A0A9P4X6I0</accession>
<dbReference type="AlphaFoldDB" id="A0A9P4X6I0"/>
<evidence type="ECO:0000256" key="1">
    <source>
        <dbReference type="SAM" id="MobiDB-lite"/>
    </source>
</evidence>
<organism evidence="2 3">
    <name type="scientific">Trichoderma lentiforme</name>
    <dbReference type="NCBI Taxonomy" id="1567552"/>
    <lineage>
        <taxon>Eukaryota</taxon>
        <taxon>Fungi</taxon>
        <taxon>Dikarya</taxon>
        <taxon>Ascomycota</taxon>
        <taxon>Pezizomycotina</taxon>
        <taxon>Sordariomycetes</taxon>
        <taxon>Hypocreomycetidae</taxon>
        <taxon>Hypocreales</taxon>
        <taxon>Hypocreaceae</taxon>
        <taxon>Trichoderma</taxon>
    </lineage>
</organism>
<evidence type="ECO:0000313" key="3">
    <source>
        <dbReference type="Proteomes" id="UP000801864"/>
    </source>
</evidence>
<dbReference type="EMBL" id="QLNT01000024">
    <property type="protein sequence ID" value="KAF3060315.1"/>
    <property type="molecule type" value="Genomic_DNA"/>
</dbReference>
<protein>
    <submittedName>
        <fullName evidence="2">Uncharacterized protein</fullName>
    </submittedName>
</protein>
<proteinExistence type="predicted"/>
<name>A0A9P4X6I0_9HYPO</name>
<feature type="region of interest" description="Disordered" evidence="1">
    <location>
        <begin position="34"/>
        <end position="75"/>
    </location>
</feature>
<gene>
    <name evidence="2" type="ORF">CFAM422_011471</name>
</gene>
<feature type="compositionally biased region" description="Basic and acidic residues" evidence="1">
    <location>
        <begin position="51"/>
        <end position="63"/>
    </location>
</feature>
<comment type="caution">
    <text evidence="2">The sequence shown here is derived from an EMBL/GenBank/DDBJ whole genome shotgun (WGS) entry which is preliminary data.</text>
</comment>
<keyword evidence="3" id="KW-1185">Reference proteome</keyword>